<proteinExistence type="predicted"/>
<evidence type="ECO:0000313" key="2">
    <source>
        <dbReference type="Proteomes" id="UP001221898"/>
    </source>
</evidence>
<name>A0AAD7S3K1_9TELE</name>
<protein>
    <submittedName>
        <fullName evidence="1">Uncharacterized protein</fullName>
    </submittedName>
</protein>
<comment type="caution">
    <text evidence="1">The sequence shown here is derived from an EMBL/GenBank/DDBJ whole genome shotgun (WGS) entry which is preliminary data.</text>
</comment>
<dbReference type="Proteomes" id="UP001221898">
    <property type="component" value="Unassembled WGS sequence"/>
</dbReference>
<accession>A0AAD7S3K1</accession>
<sequence length="166" mass="18372">MRHRRRGHDAQSDSHSDLPASATCIALPATALLCTTVETRPPARMLSSMSHCLPDRILINSLSFSVELQAILAIMGDMTNSDFYAKNQRNEGSHAGGFGCSLLELRSLMELRGTEAVVKIQEDYGDTEGLCKRLKTSPTEGPVQPMEMQTLSRGETHYWLRPPLRS</sequence>
<keyword evidence="2" id="KW-1185">Reference proteome</keyword>
<dbReference type="AlphaFoldDB" id="A0AAD7S3K1"/>
<dbReference type="EMBL" id="JAINUG010000117">
    <property type="protein sequence ID" value="KAJ8395342.1"/>
    <property type="molecule type" value="Genomic_DNA"/>
</dbReference>
<reference evidence="1" key="1">
    <citation type="journal article" date="2023" name="Science">
        <title>Genome structures resolve the early diversification of teleost fishes.</title>
        <authorList>
            <person name="Parey E."/>
            <person name="Louis A."/>
            <person name="Montfort J."/>
            <person name="Bouchez O."/>
            <person name="Roques C."/>
            <person name="Iampietro C."/>
            <person name="Lluch J."/>
            <person name="Castinel A."/>
            <person name="Donnadieu C."/>
            <person name="Desvignes T."/>
            <person name="Floi Bucao C."/>
            <person name="Jouanno E."/>
            <person name="Wen M."/>
            <person name="Mejri S."/>
            <person name="Dirks R."/>
            <person name="Jansen H."/>
            <person name="Henkel C."/>
            <person name="Chen W.J."/>
            <person name="Zahm M."/>
            <person name="Cabau C."/>
            <person name="Klopp C."/>
            <person name="Thompson A.W."/>
            <person name="Robinson-Rechavi M."/>
            <person name="Braasch I."/>
            <person name="Lecointre G."/>
            <person name="Bobe J."/>
            <person name="Postlethwait J.H."/>
            <person name="Berthelot C."/>
            <person name="Roest Crollius H."/>
            <person name="Guiguen Y."/>
        </authorList>
    </citation>
    <scope>NUCLEOTIDE SEQUENCE</scope>
    <source>
        <strain evidence="1">NC1722</strain>
    </source>
</reference>
<organism evidence="1 2">
    <name type="scientific">Aldrovandia affinis</name>
    <dbReference type="NCBI Taxonomy" id="143900"/>
    <lineage>
        <taxon>Eukaryota</taxon>
        <taxon>Metazoa</taxon>
        <taxon>Chordata</taxon>
        <taxon>Craniata</taxon>
        <taxon>Vertebrata</taxon>
        <taxon>Euteleostomi</taxon>
        <taxon>Actinopterygii</taxon>
        <taxon>Neopterygii</taxon>
        <taxon>Teleostei</taxon>
        <taxon>Notacanthiformes</taxon>
        <taxon>Halosauridae</taxon>
        <taxon>Aldrovandia</taxon>
    </lineage>
</organism>
<evidence type="ECO:0000313" key="1">
    <source>
        <dbReference type="EMBL" id="KAJ8395342.1"/>
    </source>
</evidence>
<gene>
    <name evidence="1" type="ORF">AAFF_G00033270</name>
</gene>